<dbReference type="AlphaFoldDB" id="A0AAW0Z3R9"/>
<dbReference type="Pfam" id="PF17184">
    <property type="entry name" value="Rit1_C"/>
    <property type="match status" value="2"/>
</dbReference>
<dbReference type="InterPro" id="IPR033421">
    <property type="entry name" value="Rit1_DUSP-like"/>
</dbReference>
<dbReference type="PANTHER" id="PTHR31811:SF0">
    <property type="entry name" value="TRNA A64-2'-O-RIBOSYLPHOSPHATE TRANSFERASE"/>
    <property type="match status" value="1"/>
</dbReference>
<comment type="caution">
    <text evidence="3">The sequence shown here is derived from an EMBL/GenBank/DDBJ whole genome shotgun (WGS) entry which is preliminary data.</text>
</comment>
<evidence type="ECO:0000313" key="4">
    <source>
        <dbReference type="Proteomes" id="UP001388673"/>
    </source>
</evidence>
<dbReference type="GO" id="GO:0019988">
    <property type="term" value="P:charged-tRNA amino acid modification"/>
    <property type="evidence" value="ECO:0007669"/>
    <property type="project" value="InterPro"/>
</dbReference>
<gene>
    <name evidence="3" type="ORF">IAR55_001909</name>
</gene>
<dbReference type="GO" id="GO:0005737">
    <property type="term" value="C:cytoplasm"/>
    <property type="evidence" value="ECO:0007669"/>
    <property type="project" value="TreeGrafter"/>
</dbReference>
<evidence type="ECO:0008006" key="5">
    <source>
        <dbReference type="Google" id="ProtNLM"/>
    </source>
</evidence>
<protein>
    <recommendedName>
        <fullName evidence="5">tRNA '-O-ribosylphosphate transferase</fullName>
    </recommendedName>
</protein>
<evidence type="ECO:0000259" key="1">
    <source>
        <dbReference type="Pfam" id="PF04179"/>
    </source>
</evidence>
<feature type="domain" description="Rit1 N-terminal" evidence="2">
    <location>
        <begin position="135"/>
        <end position="191"/>
    </location>
</feature>
<accession>A0AAW0Z3R9</accession>
<evidence type="ECO:0000259" key="2">
    <source>
        <dbReference type="Pfam" id="PF17184"/>
    </source>
</evidence>
<dbReference type="PANTHER" id="PTHR31811">
    <property type="entry name" value="TRNA A64-2'-O-RIBOSYLPHOSPHATE TRANSFERASE"/>
    <property type="match status" value="1"/>
</dbReference>
<dbReference type="InterPro" id="IPR033449">
    <property type="entry name" value="Rit1_N"/>
</dbReference>
<dbReference type="Proteomes" id="UP001388673">
    <property type="component" value="Unassembled WGS sequence"/>
</dbReference>
<dbReference type="GeneID" id="92179168"/>
<proteinExistence type="predicted"/>
<organism evidence="3 4">
    <name type="scientific">Kwoniella newhampshirensis</name>
    <dbReference type="NCBI Taxonomy" id="1651941"/>
    <lineage>
        <taxon>Eukaryota</taxon>
        <taxon>Fungi</taxon>
        <taxon>Dikarya</taxon>
        <taxon>Basidiomycota</taxon>
        <taxon>Agaricomycotina</taxon>
        <taxon>Tremellomycetes</taxon>
        <taxon>Tremellales</taxon>
        <taxon>Cryptococcaceae</taxon>
        <taxon>Kwoniella</taxon>
    </lineage>
</organism>
<dbReference type="EMBL" id="JBCAWK010000003">
    <property type="protein sequence ID" value="KAK8864659.1"/>
    <property type="molecule type" value="Genomic_DNA"/>
</dbReference>
<dbReference type="KEGG" id="kne:92179168"/>
<name>A0AAW0Z3R9_9TREE</name>
<sequence>MSELRAVRKYAAQHDLFNRLHSIAADEAFVRTVAQEWYEGRFDVVANQRCGNWYCDPSTSSKVYAYFKSTDGHMFHWDFNLRRSNLSLASHAEERGGLILVDSTRRGKRMPDGLSKTVPICASRWVNNGADAIPSVTKVARRTVGFEYVPGGGDDDELWARGLTPILFHANREVLLSTERDDLPHVVDDIVSRPPPSSMDSVLPSDAVGVPSHTSRLALEVGSPITSTSSWVHASSSHLTIRVVEVDKHPRNIPHLLPLEKEMILAVPSAKSDGKAYAAALVELVEYVRDEMGDSAVVLLPAHPSAHTKAIRAYTTLDKTADDSDPPPPPPSIEPSPVFTLVDSRKLIIPLALVLLCSVPELTPELHLPESITKAVIASQMHTLVALWPDGNPPRAALKRVNEFLMSEGRRA</sequence>
<dbReference type="GO" id="GO:0043399">
    <property type="term" value="F:tRNA adenosine(64)-2'-O-ribosylphosphate transferase activity"/>
    <property type="evidence" value="ECO:0007669"/>
    <property type="project" value="InterPro"/>
</dbReference>
<reference evidence="3 4" key="1">
    <citation type="journal article" date="2024" name="bioRxiv">
        <title>Comparative genomics of Cryptococcus and Kwoniella reveals pathogenesis evolution and contrasting karyotype dynamics via intercentromeric recombination or chromosome fusion.</title>
        <authorList>
            <person name="Coelho M.A."/>
            <person name="David-Palma M."/>
            <person name="Shea T."/>
            <person name="Bowers K."/>
            <person name="McGinley-Smith S."/>
            <person name="Mohammad A.W."/>
            <person name="Gnirke A."/>
            <person name="Yurkov A.M."/>
            <person name="Nowrousian M."/>
            <person name="Sun S."/>
            <person name="Cuomo C.A."/>
            <person name="Heitman J."/>
        </authorList>
    </citation>
    <scope>NUCLEOTIDE SEQUENCE [LARGE SCALE GENOMIC DNA]</scope>
    <source>
        <strain evidence="3 4">CBS 13917</strain>
    </source>
</reference>
<dbReference type="RefSeq" id="XP_066804955.1">
    <property type="nucleotide sequence ID" value="XM_066945032.1"/>
</dbReference>
<dbReference type="Pfam" id="PF04179">
    <property type="entry name" value="Init_tRNA_PT"/>
    <property type="match status" value="1"/>
</dbReference>
<dbReference type="InterPro" id="IPR007306">
    <property type="entry name" value="Rit1"/>
</dbReference>
<keyword evidence="4" id="KW-1185">Reference proteome</keyword>
<feature type="domain" description="Rit1 DUSP-like" evidence="1">
    <location>
        <begin position="345"/>
        <end position="405"/>
    </location>
</feature>
<feature type="domain" description="Rit1 N-terminal" evidence="2">
    <location>
        <begin position="13"/>
        <end position="121"/>
    </location>
</feature>
<evidence type="ECO:0000313" key="3">
    <source>
        <dbReference type="EMBL" id="KAK8864659.1"/>
    </source>
</evidence>